<gene>
    <name evidence="1" type="ORF">CQA58_05140</name>
</gene>
<name>A0A3D8IZ66_9HELI</name>
<sequence>MDCIFELKKTQIPQNKKIILGFAPHLLNSQSLIFSPIPIPNAQQINYEVGTEEGVMLLLAQKLCAQPSQNLQGILEEIDLGYLSAESNVGEEELEEIEEFIGDEKIVIIITQDFLTHPKGQNILSIFEEMAMQPHILCLFDTLNPQTCTSLPEYNGLVVRITQGEPLLRGSQQFSLFAKLKNGDTPTISHQEFCIQAPFVLDESLRGTIAILQLPTPPLSYPYQKVQIK</sequence>
<dbReference type="AlphaFoldDB" id="A0A3D8IZ66"/>
<dbReference type="Proteomes" id="UP000257045">
    <property type="component" value="Unassembled WGS sequence"/>
</dbReference>
<comment type="caution">
    <text evidence="1">The sequence shown here is derived from an EMBL/GenBank/DDBJ whole genome shotgun (WGS) entry which is preliminary data.</text>
</comment>
<protein>
    <submittedName>
        <fullName evidence="1">Uncharacterized protein</fullName>
    </submittedName>
</protein>
<organism evidence="1 2">
    <name type="scientific">Helicobacter brantae</name>
    <dbReference type="NCBI Taxonomy" id="375927"/>
    <lineage>
        <taxon>Bacteria</taxon>
        <taxon>Pseudomonadati</taxon>
        <taxon>Campylobacterota</taxon>
        <taxon>Epsilonproteobacteria</taxon>
        <taxon>Campylobacterales</taxon>
        <taxon>Helicobacteraceae</taxon>
        <taxon>Helicobacter</taxon>
    </lineage>
</organism>
<proteinExistence type="predicted"/>
<evidence type="ECO:0000313" key="2">
    <source>
        <dbReference type="Proteomes" id="UP000257045"/>
    </source>
</evidence>
<dbReference type="OrthoDB" id="9816402at2"/>
<evidence type="ECO:0000313" key="1">
    <source>
        <dbReference type="EMBL" id="RDU70558.1"/>
    </source>
</evidence>
<dbReference type="EMBL" id="NXLV01000008">
    <property type="protein sequence ID" value="RDU70558.1"/>
    <property type="molecule type" value="Genomic_DNA"/>
</dbReference>
<keyword evidence="2" id="KW-1185">Reference proteome</keyword>
<reference evidence="1 2" key="1">
    <citation type="submission" date="2018-04" db="EMBL/GenBank/DDBJ databases">
        <title>Novel Campyloabacter and Helicobacter Species and Strains.</title>
        <authorList>
            <person name="Mannion A.J."/>
            <person name="Shen Z."/>
            <person name="Fox J.G."/>
        </authorList>
    </citation>
    <scope>NUCLEOTIDE SEQUENCE [LARGE SCALE GENOMIC DNA]</scope>
    <source>
        <strain evidence="1 2">MIT 04-9366</strain>
    </source>
</reference>
<dbReference type="RefSeq" id="WP_115569653.1">
    <property type="nucleotide sequence ID" value="NZ_NXLV01000008.1"/>
</dbReference>
<accession>A0A3D8IZ66</accession>